<dbReference type="GO" id="GO:0000124">
    <property type="term" value="C:SAGA complex"/>
    <property type="evidence" value="ECO:0007669"/>
    <property type="project" value="InterPro"/>
</dbReference>
<proteinExistence type="predicted"/>
<evidence type="ECO:0000313" key="3">
    <source>
        <dbReference type="EMBL" id="KAJ1731011.1"/>
    </source>
</evidence>
<dbReference type="InterPro" id="IPR010750">
    <property type="entry name" value="SGF29_tudor-like_dom"/>
</dbReference>
<protein>
    <recommendedName>
        <fullName evidence="2">SGF29 C-terminal domain-containing protein</fullName>
    </recommendedName>
</protein>
<dbReference type="PANTHER" id="PTHR21539:SF0">
    <property type="entry name" value="SAGA-ASSOCIATED FACTOR 29"/>
    <property type="match status" value="1"/>
</dbReference>
<accession>A0A9W8CYW5</accession>
<dbReference type="AlphaFoldDB" id="A0A9W8CYW5"/>
<dbReference type="Gene3D" id="2.30.30.140">
    <property type="match status" value="2"/>
</dbReference>
<dbReference type="Pfam" id="PF07039">
    <property type="entry name" value="SGF29_Tudor"/>
    <property type="match status" value="1"/>
</dbReference>
<dbReference type="PANTHER" id="PTHR21539">
    <property type="entry name" value="SAGA-ASSOCIATED FACTOR 29"/>
    <property type="match status" value="1"/>
</dbReference>
<dbReference type="EMBL" id="JANBOI010000377">
    <property type="protein sequence ID" value="KAJ1731011.1"/>
    <property type="molecule type" value="Genomic_DNA"/>
</dbReference>
<evidence type="ECO:0000256" key="1">
    <source>
        <dbReference type="SAM" id="MobiDB-lite"/>
    </source>
</evidence>
<feature type="region of interest" description="Disordered" evidence="1">
    <location>
        <begin position="123"/>
        <end position="149"/>
    </location>
</feature>
<evidence type="ECO:0000313" key="4">
    <source>
        <dbReference type="Proteomes" id="UP001143981"/>
    </source>
</evidence>
<dbReference type="CDD" id="cd20393">
    <property type="entry name" value="Tudor_SGF29_rpt1"/>
    <property type="match status" value="1"/>
</dbReference>
<gene>
    <name evidence="3" type="ORF">LPJ61_002742</name>
</gene>
<organism evidence="3 4">
    <name type="scientific">Coemansia biformis</name>
    <dbReference type="NCBI Taxonomy" id="1286918"/>
    <lineage>
        <taxon>Eukaryota</taxon>
        <taxon>Fungi</taxon>
        <taxon>Fungi incertae sedis</taxon>
        <taxon>Zoopagomycota</taxon>
        <taxon>Kickxellomycotina</taxon>
        <taxon>Kickxellomycetes</taxon>
        <taxon>Kickxellales</taxon>
        <taxon>Kickxellaceae</taxon>
        <taxon>Coemansia</taxon>
    </lineage>
</organism>
<comment type="caution">
    <text evidence="3">The sequence shown here is derived from an EMBL/GenBank/DDBJ whole genome shotgun (WGS) entry which is preliminary data.</text>
</comment>
<dbReference type="InterPro" id="IPR047288">
    <property type="entry name" value="Tudor_SGF29_rpt1"/>
</dbReference>
<dbReference type="PROSITE" id="PS51518">
    <property type="entry name" value="SGF29_C"/>
    <property type="match status" value="1"/>
</dbReference>
<dbReference type="Proteomes" id="UP001143981">
    <property type="component" value="Unassembled WGS sequence"/>
</dbReference>
<feature type="domain" description="SGF29 C-terminal" evidence="2">
    <location>
        <begin position="1"/>
        <end position="169"/>
    </location>
</feature>
<evidence type="ECO:0000259" key="2">
    <source>
        <dbReference type="PROSITE" id="PS51518"/>
    </source>
</evidence>
<dbReference type="InterPro" id="IPR037802">
    <property type="entry name" value="SGF29"/>
</dbReference>
<keyword evidence="4" id="KW-1185">Reference proteome</keyword>
<name>A0A9W8CYW5_9FUNG</name>
<reference evidence="3" key="1">
    <citation type="submission" date="2022-07" db="EMBL/GenBank/DDBJ databases">
        <title>Phylogenomic reconstructions and comparative analyses of Kickxellomycotina fungi.</title>
        <authorList>
            <person name="Reynolds N.K."/>
            <person name="Stajich J.E."/>
            <person name="Barry K."/>
            <person name="Grigoriev I.V."/>
            <person name="Crous P."/>
            <person name="Smith M.E."/>
        </authorList>
    </citation>
    <scope>NUCLEOTIDE SEQUENCE</scope>
    <source>
        <strain evidence="3">BCRC 34381</strain>
    </source>
</reference>
<sequence>MAPEEWILATILSYSSEKNRYTVQDYELESAVRPTYVLSPRLVLYVTEPSSAAAGNSSSNGSSNRRRALWDRTARPEMGRGLRVLALYPGTTVFYQCTVVVPPSLNSTMSGLMLPPVPGVPMGPPELGASAPPDPTANPMYRVQFDDDGGREVNVPAHLVIPLPRSSSSGSGSRGNPS</sequence>
<dbReference type="OrthoDB" id="10265994at2759"/>